<keyword evidence="3" id="KW-1185">Reference proteome</keyword>
<evidence type="ECO:0000313" key="3">
    <source>
        <dbReference type="Proteomes" id="UP000698059"/>
    </source>
</evidence>
<evidence type="ECO:0000256" key="1">
    <source>
        <dbReference type="ARBA" id="ARBA00022729"/>
    </source>
</evidence>
<proteinExistence type="predicted"/>
<dbReference type="InterPro" id="IPR019674">
    <property type="entry name" value="Lipoprotein_LpqN/LpqT-like"/>
</dbReference>
<dbReference type="Gene3D" id="3.40.1000.10">
    <property type="entry name" value="Mog1/PsbP, alpha/beta/alpha sandwich"/>
    <property type="match status" value="1"/>
</dbReference>
<dbReference type="EMBL" id="JAFBBO010000001">
    <property type="protein sequence ID" value="MBM7478372.1"/>
    <property type="molecule type" value="Genomic_DNA"/>
</dbReference>
<comment type="caution">
    <text evidence="2">The sequence shown here is derived from an EMBL/GenBank/DDBJ whole genome shotgun (WGS) entry which is preliminary data.</text>
</comment>
<protein>
    <recommendedName>
        <fullName evidence="4">Lipoprotein LpqN</fullName>
    </recommendedName>
</protein>
<accession>A0ABS2LDE7</accession>
<reference evidence="2 3" key="1">
    <citation type="submission" date="2021-01" db="EMBL/GenBank/DDBJ databases">
        <title>Sequencing the genomes of 1000 actinobacteria strains.</title>
        <authorList>
            <person name="Klenk H.-P."/>
        </authorList>
    </citation>
    <scope>NUCLEOTIDE SEQUENCE [LARGE SCALE GENOMIC DNA]</scope>
    <source>
        <strain evidence="2 3">DSM 46000</strain>
    </source>
</reference>
<dbReference type="Proteomes" id="UP000698059">
    <property type="component" value="Unassembled WGS sequence"/>
</dbReference>
<gene>
    <name evidence="2" type="ORF">JOD49_001292</name>
</gene>
<evidence type="ECO:0000313" key="2">
    <source>
        <dbReference type="EMBL" id="MBM7478372.1"/>
    </source>
</evidence>
<evidence type="ECO:0008006" key="4">
    <source>
        <dbReference type="Google" id="ProtNLM"/>
    </source>
</evidence>
<dbReference type="Pfam" id="PF10738">
    <property type="entry name" value="Lpp-LpqN"/>
    <property type="match status" value="1"/>
</dbReference>
<keyword evidence="1" id="KW-0732">Signal</keyword>
<organism evidence="2 3">
    <name type="scientific">Oerskovia jenensis</name>
    <dbReference type="NCBI Taxonomy" id="162169"/>
    <lineage>
        <taxon>Bacteria</taxon>
        <taxon>Bacillati</taxon>
        <taxon>Actinomycetota</taxon>
        <taxon>Actinomycetes</taxon>
        <taxon>Micrococcales</taxon>
        <taxon>Cellulomonadaceae</taxon>
        <taxon>Oerskovia</taxon>
    </lineage>
</organism>
<name>A0ABS2LDE7_9CELL</name>
<dbReference type="RefSeq" id="WP_205306456.1">
    <property type="nucleotide sequence ID" value="NZ_BAAAVF010000016.1"/>
</dbReference>
<sequence>MSSVLAYPSADFPATVGVSIDCPDGWVPLPEVALPIALARVAQAGEFRPNVIVVVSRSRKPFTVQQAADEVVSKLTGVEGFTEMGRQDLEVGGLPGFRIEGAFPDASGGTLVQAVRTTVVDRGPVVDLVQVTGSCAGHQAAKVLAEIRAIQESLRITA</sequence>